<gene>
    <name evidence="1" type="ORF">GDO86_019033</name>
</gene>
<keyword evidence="2" id="KW-1185">Reference proteome</keyword>
<dbReference type="EMBL" id="JAACNH010002339">
    <property type="protein sequence ID" value="KAG8429855.1"/>
    <property type="molecule type" value="Genomic_DNA"/>
</dbReference>
<dbReference type="AlphaFoldDB" id="A0A8T2I9Q6"/>
<comment type="caution">
    <text evidence="1">The sequence shown here is derived from an EMBL/GenBank/DDBJ whole genome shotgun (WGS) entry which is preliminary data.</text>
</comment>
<evidence type="ECO:0000313" key="1">
    <source>
        <dbReference type="EMBL" id="KAG8429855.1"/>
    </source>
</evidence>
<reference evidence="1" key="1">
    <citation type="thesis" date="2020" institute="ProQuest LLC" country="789 East Eisenhower Parkway, Ann Arbor, MI, USA">
        <title>Comparative Genomics and Chromosome Evolution.</title>
        <authorList>
            <person name="Mudd A.B."/>
        </authorList>
    </citation>
    <scope>NUCLEOTIDE SEQUENCE</scope>
    <source>
        <strain evidence="1">Female2</strain>
        <tissue evidence="1">Blood</tissue>
    </source>
</reference>
<evidence type="ECO:0000313" key="2">
    <source>
        <dbReference type="Proteomes" id="UP000812440"/>
    </source>
</evidence>
<protein>
    <submittedName>
        <fullName evidence="1">Uncharacterized protein</fullName>
    </submittedName>
</protein>
<proteinExistence type="predicted"/>
<dbReference type="Proteomes" id="UP000812440">
    <property type="component" value="Unassembled WGS sequence"/>
</dbReference>
<name>A0A8T2I9Q6_9PIPI</name>
<accession>A0A8T2I9Q6</accession>
<organism evidence="1 2">
    <name type="scientific">Hymenochirus boettgeri</name>
    <name type="common">Congo dwarf clawed frog</name>
    <dbReference type="NCBI Taxonomy" id="247094"/>
    <lineage>
        <taxon>Eukaryota</taxon>
        <taxon>Metazoa</taxon>
        <taxon>Chordata</taxon>
        <taxon>Craniata</taxon>
        <taxon>Vertebrata</taxon>
        <taxon>Euteleostomi</taxon>
        <taxon>Amphibia</taxon>
        <taxon>Batrachia</taxon>
        <taxon>Anura</taxon>
        <taxon>Pipoidea</taxon>
        <taxon>Pipidae</taxon>
        <taxon>Pipinae</taxon>
        <taxon>Hymenochirus</taxon>
    </lineage>
</organism>
<sequence>MILTCSDSHALTDRSHNLYRRARVAQPLGSVNCDFKKHGIVDTGHIYKGTVPQISSLQRVLHMHHGRKFWQWCTWGFINTRYWWNWLGNLEISTEGLATQNGAL</sequence>